<keyword evidence="4" id="KW-1003">Cell membrane</keyword>
<dbReference type="EMBL" id="LT906439">
    <property type="protein sequence ID" value="SNU88291.1"/>
    <property type="molecule type" value="Genomic_DNA"/>
</dbReference>
<dbReference type="RefSeq" id="WP_018372891.1">
    <property type="nucleotide sequence ID" value="NZ_LT906439.1"/>
</dbReference>
<name>A0A239SS33_9STRE</name>
<comment type="similarity">
    <text evidence="2">Belongs to the CpsC/CapA family.</text>
</comment>
<evidence type="ECO:0000259" key="10">
    <source>
        <dbReference type="Pfam" id="PF02706"/>
    </source>
</evidence>
<accession>A0A239SS33</accession>
<dbReference type="KEGG" id="smen:SAMEA4412692_0988"/>
<keyword evidence="6 9" id="KW-1133">Transmembrane helix</keyword>
<comment type="function">
    <text evidence="8">Required for CpsD phosphorylation. Involved in the regulation of capsular polysaccharide biosynthesis. May be part of a complex that directs the coordinated polymerization and export to the cell surface of the capsular polysaccharide.</text>
</comment>
<keyword evidence="7 9" id="KW-0472">Membrane</keyword>
<sequence>METIDNSQLEIDVLQLLKKLWNRKFLIIFVSLIFGGVAQGVSVFLMKPSYTSTTRIYVVNQKDQAQGISTQDLQAGDYLVKDYQEIIRSTDVMQTVVAEKGLTITPSALASKVRVSTPTGTRIISISVEDQDPIEASNLTNAVREVAAEKIKTITKVEDVTTLEEAEPPTAPSSPNIRRNVSLGVLTGGFLAVAFVLISELLNDRVTRPEDIEEVLGMTLLGVVPEMD</sequence>
<evidence type="ECO:0000256" key="6">
    <source>
        <dbReference type="ARBA" id="ARBA00022989"/>
    </source>
</evidence>
<evidence type="ECO:0000256" key="8">
    <source>
        <dbReference type="ARBA" id="ARBA00045736"/>
    </source>
</evidence>
<dbReference type="PANTHER" id="PTHR32309">
    <property type="entry name" value="TYROSINE-PROTEIN KINASE"/>
    <property type="match status" value="1"/>
</dbReference>
<organism evidence="11 12">
    <name type="scientific">Streptococcus merionis</name>
    <dbReference type="NCBI Taxonomy" id="400065"/>
    <lineage>
        <taxon>Bacteria</taxon>
        <taxon>Bacillati</taxon>
        <taxon>Bacillota</taxon>
        <taxon>Bacilli</taxon>
        <taxon>Lactobacillales</taxon>
        <taxon>Streptococcaceae</taxon>
        <taxon>Streptococcus</taxon>
    </lineage>
</organism>
<dbReference type="Proteomes" id="UP000215185">
    <property type="component" value="Chromosome 1"/>
</dbReference>
<proteinExistence type="inferred from homology"/>
<evidence type="ECO:0000256" key="1">
    <source>
        <dbReference type="ARBA" id="ARBA00004651"/>
    </source>
</evidence>
<keyword evidence="12" id="KW-1185">Reference proteome</keyword>
<evidence type="ECO:0000256" key="9">
    <source>
        <dbReference type="SAM" id="Phobius"/>
    </source>
</evidence>
<dbReference type="InterPro" id="IPR050445">
    <property type="entry name" value="Bact_polysacc_biosynth/exp"/>
</dbReference>
<dbReference type="Pfam" id="PF02706">
    <property type="entry name" value="Wzz"/>
    <property type="match status" value="1"/>
</dbReference>
<dbReference type="STRING" id="1123308.GCA_000380085_00328"/>
<feature type="transmembrane region" description="Helical" evidence="9">
    <location>
        <begin position="181"/>
        <end position="199"/>
    </location>
</feature>
<dbReference type="InterPro" id="IPR003856">
    <property type="entry name" value="LPS_length_determ_N"/>
</dbReference>
<dbReference type="AlphaFoldDB" id="A0A239SS33"/>
<feature type="transmembrane region" description="Helical" evidence="9">
    <location>
        <begin position="25"/>
        <end position="46"/>
    </location>
</feature>
<evidence type="ECO:0000256" key="2">
    <source>
        <dbReference type="ARBA" id="ARBA00006683"/>
    </source>
</evidence>
<gene>
    <name evidence="11" type="primary">cpsC</name>
    <name evidence="11" type="ORF">SAMEA4412692_00988</name>
</gene>
<evidence type="ECO:0000313" key="12">
    <source>
        <dbReference type="Proteomes" id="UP000215185"/>
    </source>
</evidence>
<reference evidence="11 12" key="1">
    <citation type="submission" date="2017-06" db="EMBL/GenBank/DDBJ databases">
        <authorList>
            <consortium name="Pathogen Informatics"/>
        </authorList>
    </citation>
    <scope>NUCLEOTIDE SEQUENCE [LARGE SCALE GENOMIC DNA]</scope>
    <source>
        <strain evidence="11 12">NCTC13788</strain>
    </source>
</reference>
<evidence type="ECO:0000256" key="4">
    <source>
        <dbReference type="ARBA" id="ARBA00022475"/>
    </source>
</evidence>
<comment type="subcellular location">
    <subcellularLocation>
        <location evidence="1">Cell membrane</location>
        <topology evidence="1">Multi-pass membrane protein</topology>
    </subcellularLocation>
</comment>
<dbReference type="OrthoDB" id="2360475at2"/>
<feature type="domain" description="Polysaccharide chain length determinant N-terminal" evidence="10">
    <location>
        <begin position="10"/>
        <end position="99"/>
    </location>
</feature>
<dbReference type="PANTHER" id="PTHR32309:SF31">
    <property type="entry name" value="CAPSULAR EXOPOLYSACCHARIDE FAMILY"/>
    <property type="match status" value="1"/>
</dbReference>
<dbReference type="UniPathway" id="UPA00934"/>
<dbReference type="eggNOG" id="COG3944">
    <property type="taxonomic scope" value="Bacteria"/>
</dbReference>
<dbReference type="GO" id="GO:0045227">
    <property type="term" value="P:capsule polysaccharide biosynthetic process"/>
    <property type="evidence" value="ECO:0007669"/>
    <property type="project" value="UniProtKB-UniPathway"/>
</dbReference>
<protein>
    <recommendedName>
        <fullName evidence="3">Capsular polysaccharide biosynthesis protein CpsC</fullName>
    </recommendedName>
</protein>
<keyword evidence="5 9" id="KW-0812">Transmembrane</keyword>
<evidence type="ECO:0000256" key="7">
    <source>
        <dbReference type="ARBA" id="ARBA00023136"/>
    </source>
</evidence>
<dbReference type="GO" id="GO:0005886">
    <property type="term" value="C:plasma membrane"/>
    <property type="evidence" value="ECO:0007669"/>
    <property type="project" value="UniProtKB-SubCell"/>
</dbReference>
<evidence type="ECO:0000313" key="11">
    <source>
        <dbReference type="EMBL" id="SNU88291.1"/>
    </source>
</evidence>
<evidence type="ECO:0000256" key="5">
    <source>
        <dbReference type="ARBA" id="ARBA00022692"/>
    </source>
</evidence>
<evidence type="ECO:0000256" key="3">
    <source>
        <dbReference type="ARBA" id="ARBA00020739"/>
    </source>
</evidence>